<feature type="domain" description="DJ-1/PfpI" evidence="2">
    <location>
        <begin position="3"/>
        <end position="180"/>
    </location>
</feature>
<protein>
    <submittedName>
        <fullName evidence="3">Peptidase</fullName>
    </submittedName>
</protein>
<evidence type="ECO:0000256" key="1">
    <source>
        <dbReference type="ARBA" id="ARBA00008542"/>
    </source>
</evidence>
<organism evidence="3 4">
    <name type="scientific">Aneurinibacillus migulanus</name>
    <name type="common">Bacillus migulanus</name>
    <dbReference type="NCBI Taxonomy" id="47500"/>
    <lineage>
        <taxon>Bacteria</taxon>
        <taxon>Bacillati</taxon>
        <taxon>Bacillota</taxon>
        <taxon>Bacilli</taxon>
        <taxon>Bacillales</taxon>
        <taxon>Paenibacillaceae</taxon>
        <taxon>Aneurinibacillus group</taxon>
        <taxon>Aneurinibacillus</taxon>
    </lineage>
</organism>
<dbReference type="Pfam" id="PF01965">
    <property type="entry name" value="DJ-1_PfpI"/>
    <property type="match status" value="1"/>
</dbReference>
<dbReference type="InterPro" id="IPR002818">
    <property type="entry name" value="DJ-1/PfpI"/>
</dbReference>
<dbReference type="SUPFAM" id="SSF52317">
    <property type="entry name" value="Class I glutamine amidotransferase-like"/>
    <property type="match status" value="1"/>
</dbReference>
<evidence type="ECO:0000259" key="2">
    <source>
        <dbReference type="Pfam" id="PF01965"/>
    </source>
</evidence>
<accession>A0A0D1XCM8</accession>
<dbReference type="OrthoDB" id="9792284at2"/>
<dbReference type="AlphaFoldDB" id="A0A0D1XCM8"/>
<proteinExistence type="inferred from homology"/>
<dbReference type="EMBL" id="LGUG01000004">
    <property type="protein sequence ID" value="KON98230.1"/>
    <property type="molecule type" value="Genomic_DNA"/>
</dbReference>
<dbReference type="Gene3D" id="3.40.50.880">
    <property type="match status" value="1"/>
</dbReference>
<dbReference type="Proteomes" id="UP000037269">
    <property type="component" value="Unassembled WGS sequence"/>
</dbReference>
<dbReference type="RefSeq" id="WP_043068157.1">
    <property type="nucleotide sequence ID" value="NZ_BJOA01000005.1"/>
</dbReference>
<dbReference type="PROSITE" id="PS51276">
    <property type="entry name" value="PEPTIDASE_C56_PFPI"/>
    <property type="match status" value="1"/>
</dbReference>
<dbReference type="STRING" id="47500.AF333_25160"/>
<sequence length="183" mass="20409">MSKRVLIVTGDAVEALEVFYPYYRCLEEGFDVTIASPSVKKLQTVSHDFVEGMETYVEKPAYGLDSHVAFADVDPAQYDGLIIPGGRAPEYIRLDESLPAIVRHFFEANKPVGAICHAAQVLSVVPDIMKGREYTAYSACKPDVVVCGATYIEETLHTHQNLISGHAWPDLPGFMREFIRMLR</sequence>
<keyword evidence="4" id="KW-1185">Reference proteome</keyword>
<dbReference type="InterPro" id="IPR006286">
    <property type="entry name" value="C56_PfpI-like"/>
</dbReference>
<dbReference type="GeneID" id="42308415"/>
<dbReference type="CDD" id="cd03169">
    <property type="entry name" value="GATase1_PfpI_1"/>
    <property type="match status" value="1"/>
</dbReference>
<name>A0A0D1XCM8_ANEMI</name>
<reference evidence="3 4" key="1">
    <citation type="submission" date="2015-07" db="EMBL/GenBank/DDBJ databases">
        <title>Fjat-14205 dsm 2895.</title>
        <authorList>
            <person name="Liu B."/>
            <person name="Wang J."/>
            <person name="Zhu Y."/>
            <person name="Liu G."/>
            <person name="Chen Q."/>
            <person name="Chen Z."/>
            <person name="Lan J."/>
            <person name="Che J."/>
            <person name="Ge C."/>
            <person name="Shi H."/>
            <person name="Pan Z."/>
            <person name="Liu X."/>
        </authorList>
    </citation>
    <scope>NUCLEOTIDE SEQUENCE [LARGE SCALE GENOMIC DNA]</scope>
    <source>
        <strain evidence="3 4">DSM 2895</strain>
    </source>
</reference>
<dbReference type="InterPro" id="IPR029062">
    <property type="entry name" value="Class_I_gatase-like"/>
</dbReference>
<evidence type="ECO:0000313" key="4">
    <source>
        <dbReference type="Proteomes" id="UP000037269"/>
    </source>
</evidence>
<dbReference type="NCBIfam" id="TIGR01382">
    <property type="entry name" value="PfpI"/>
    <property type="match status" value="1"/>
</dbReference>
<dbReference type="PANTHER" id="PTHR42733:SF2">
    <property type="entry name" value="DJ-1_THIJ_PFPI FAMILY PROTEIN"/>
    <property type="match status" value="1"/>
</dbReference>
<dbReference type="PATRIC" id="fig|47500.8.peg.3597"/>
<dbReference type="PANTHER" id="PTHR42733">
    <property type="entry name" value="DJ-1 PROTEIN"/>
    <property type="match status" value="1"/>
</dbReference>
<comment type="similarity">
    <text evidence="1">Belongs to the peptidase C56 family.</text>
</comment>
<comment type="caution">
    <text evidence="3">The sequence shown here is derived from an EMBL/GenBank/DDBJ whole genome shotgun (WGS) entry which is preliminary data.</text>
</comment>
<gene>
    <name evidence="3" type="ORF">AF333_25160</name>
</gene>
<evidence type="ECO:0000313" key="3">
    <source>
        <dbReference type="EMBL" id="KON98230.1"/>
    </source>
</evidence>